<sequence length="134" mass="15394">MRLEFVPVEEFYFAITLCVRVLTEIENPELVAQMQEKLATTLGQSSTVAAAQQNSFNYVFRVYEVDCAPAEELIVSIADWGEALRLSSDFGWMLDENRKPKRTEKFGQRDAFLQQLKAKLQEEFQVVLNEPTPL</sequence>
<dbReference type="AlphaFoldDB" id="B0C0X2"/>
<evidence type="ECO:0000313" key="1">
    <source>
        <dbReference type="EMBL" id="ABW27231.1"/>
    </source>
</evidence>
<dbReference type="eggNOG" id="ENOG50313X6">
    <property type="taxonomic scope" value="Bacteria"/>
</dbReference>
<accession>B0C0X2</accession>
<name>B0C0X2_ACAM1</name>
<dbReference type="HOGENOM" id="CLU_1956482_0_0_3"/>
<dbReference type="STRING" id="329726.AM1_2218"/>
<keyword evidence="2" id="KW-1185">Reference proteome</keyword>
<dbReference type="RefSeq" id="WP_012162707.1">
    <property type="nucleotide sequence ID" value="NC_009925.1"/>
</dbReference>
<dbReference type="Proteomes" id="UP000000268">
    <property type="component" value="Chromosome"/>
</dbReference>
<dbReference type="KEGG" id="amr:AM1_2218"/>
<organism evidence="1 2">
    <name type="scientific">Acaryochloris marina (strain MBIC 11017)</name>
    <dbReference type="NCBI Taxonomy" id="329726"/>
    <lineage>
        <taxon>Bacteria</taxon>
        <taxon>Bacillati</taxon>
        <taxon>Cyanobacteriota</taxon>
        <taxon>Cyanophyceae</taxon>
        <taxon>Acaryochloridales</taxon>
        <taxon>Acaryochloridaceae</taxon>
        <taxon>Acaryochloris</taxon>
    </lineage>
</organism>
<protein>
    <submittedName>
        <fullName evidence="1">Uncharacterized protein</fullName>
    </submittedName>
</protein>
<reference evidence="1 2" key="1">
    <citation type="journal article" date="2008" name="Proc. Natl. Acad. Sci. U.S.A.">
        <title>Niche adaptation and genome expansion in the chlorophyll d-producing cyanobacterium Acaryochloris marina.</title>
        <authorList>
            <person name="Swingley W.D."/>
            <person name="Chen M."/>
            <person name="Cheung P.C."/>
            <person name="Conrad A.L."/>
            <person name="Dejesa L.C."/>
            <person name="Hao J."/>
            <person name="Honchak B.M."/>
            <person name="Karbach L.E."/>
            <person name="Kurdoglu A."/>
            <person name="Lahiri S."/>
            <person name="Mastrian S.D."/>
            <person name="Miyashita H."/>
            <person name="Page L."/>
            <person name="Ramakrishna P."/>
            <person name="Satoh S."/>
            <person name="Sattley W.M."/>
            <person name="Shimada Y."/>
            <person name="Taylor H.L."/>
            <person name="Tomo T."/>
            <person name="Tsuchiya T."/>
            <person name="Wang Z.T."/>
            <person name="Raymond J."/>
            <person name="Mimuro M."/>
            <person name="Blankenship R.E."/>
            <person name="Touchman J.W."/>
        </authorList>
    </citation>
    <scope>NUCLEOTIDE SEQUENCE [LARGE SCALE GENOMIC DNA]</scope>
    <source>
        <strain evidence="2">MBIC 11017</strain>
    </source>
</reference>
<gene>
    <name evidence="1" type="ordered locus">AM1_2218</name>
</gene>
<proteinExistence type="predicted"/>
<dbReference type="EMBL" id="CP000828">
    <property type="protein sequence ID" value="ABW27231.1"/>
    <property type="molecule type" value="Genomic_DNA"/>
</dbReference>
<dbReference type="OrthoDB" id="514293at2"/>
<evidence type="ECO:0000313" key="2">
    <source>
        <dbReference type="Proteomes" id="UP000000268"/>
    </source>
</evidence>